<sequence>MKRGVLIAFGAVWILCGTLLVAAGVVLASVLGPASTISTPVTRLVGTGVALIVDNLVIDVSSVPLPARLGSLTLRVAAPDGRPMFAGSARTTDVDAYLSGAPYDAVAHLSTGGGSQTRSVPGTRRPPVGGAVKFWSYQGTGDPAVLAARLEPGSTLVIMNADAAVGVTADVAVTLTIPGAWAAPWACGGSGLALLAVGALTLWRASSVQRSDVGSHELLPTASGRGLRRRTRT</sequence>
<evidence type="ECO:0000313" key="1">
    <source>
        <dbReference type="EMBL" id="CAB4846316.1"/>
    </source>
</evidence>
<dbReference type="AlphaFoldDB" id="A0A6J7RU81"/>
<gene>
    <name evidence="1" type="ORF">UFOPK3268_00151</name>
    <name evidence="2" type="ORF">UFOPK3752_00356</name>
    <name evidence="3" type="ORF">UFOPK4150_01115</name>
</gene>
<reference evidence="3" key="1">
    <citation type="submission" date="2020-05" db="EMBL/GenBank/DDBJ databases">
        <authorList>
            <person name="Chiriac C."/>
            <person name="Salcher M."/>
            <person name="Ghai R."/>
            <person name="Kavagutti S V."/>
        </authorList>
    </citation>
    <scope>NUCLEOTIDE SEQUENCE</scope>
</reference>
<dbReference type="EMBL" id="CAFBND010000009">
    <property type="protein sequence ID" value="CAB4929846.1"/>
    <property type="molecule type" value="Genomic_DNA"/>
</dbReference>
<evidence type="ECO:0000313" key="3">
    <source>
        <dbReference type="EMBL" id="CAB5032242.1"/>
    </source>
</evidence>
<organism evidence="3">
    <name type="scientific">freshwater metagenome</name>
    <dbReference type="NCBI Taxonomy" id="449393"/>
    <lineage>
        <taxon>unclassified sequences</taxon>
        <taxon>metagenomes</taxon>
        <taxon>ecological metagenomes</taxon>
    </lineage>
</organism>
<dbReference type="EMBL" id="CAFBIZ010000010">
    <property type="protein sequence ID" value="CAB4846316.1"/>
    <property type="molecule type" value="Genomic_DNA"/>
</dbReference>
<accession>A0A6J7RU81</accession>
<dbReference type="EMBL" id="CAFBPU010000020">
    <property type="protein sequence ID" value="CAB5032242.1"/>
    <property type="molecule type" value="Genomic_DNA"/>
</dbReference>
<protein>
    <submittedName>
        <fullName evidence="3">Unannotated protein</fullName>
    </submittedName>
</protein>
<proteinExistence type="predicted"/>
<evidence type="ECO:0000313" key="2">
    <source>
        <dbReference type="EMBL" id="CAB4929846.1"/>
    </source>
</evidence>
<name>A0A6J7RU81_9ZZZZ</name>